<evidence type="ECO:0000313" key="1">
    <source>
        <dbReference type="EMBL" id="ASC70955.1"/>
    </source>
</evidence>
<name>A0A1Z3HKY4_9CYAN</name>
<dbReference type="RefSeq" id="WP_088429586.1">
    <property type="nucleotide sequence ID" value="NZ_CP021983.2"/>
</dbReference>
<accession>A0A1Z3HKY4</accession>
<dbReference type="InterPro" id="IPR012657">
    <property type="entry name" value="23S_rRNA-intervening_sequence"/>
</dbReference>
<dbReference type="Proteomes" id="UP000191901">
    <property type="component" value="Chromosome"/>
</dbReference>
<dbReference type="PIRSF" id="PIRSF035652">
    <property type="entry name" value="CHP02436"/>
    <property type="match status" value="1"/>
</dbReference>
<sequence length="127" mass="14293">MSEQPLRPITERTFEFAVRIVRLCDSLDNKARISCPLITQLIRSGTSVGANVEESQAAQSRADFIHKLEIALKELRETRYWLRLLVATEIVSAGKLQALLTESEELVKILSKIIVNTKRKGNEGSQN</sequence>
<reference evidence="1 2" key="1">
    <citation type="journal article" date="2016" name="Biochim. Biophys. Acta">
        <title>Characterization of red-shifted phycobilisomes isolated from the chlorophyll f-containing cyanobacterium Halomicronema hongdechloris.</title>
        <authorList>
            <person name="Li Y."/>
            <person name="Lin Y."/>
            <person name="Garvey C.J."/>
            <person name="Birch D."/>
            <person name="Corkery R.W."/>
            <person name="Loughlin P.C."/>
            <person name="Scheer H."/>
            <person name="Willows R.D."/>
            <person name="Chen M."/>
        </authorList>
    </citation>
    <scope>NUCLEOTIDE SEQUENCE [LARGE SCALE GENOMIC DNA]</scope>
    <source>
        <strain evidence="1 2">C2206</strain>
    </source>
</reference>
<organism evidence="1 2">
    <name type="scientific">Halomicronema hongdechloris C2206</name>
    <dbReference type="NCBI Taxonomy" id="1641165"/>
    <lineage>
        <taxon>Bacteria</taxon>
        <taxon>Bacillati</taxon>
        <taxon>Cyanobacteriota</taxon>
        <taxon>Cyanophyceae</taxon>
        <taxon>Nodosilineales</taxon>
        <taxon>Nodosilineaceae</taxon>
        <taxon>Halomicronema</taxon>
    </lineage>
</organism>
<dbReference type="Gene3D" id="1.20.1440.60">
    <property type="entry name" value="23S rRNA-intervening sequence"/>
    <property type="match status" value="1"/>
</dbReference>
<gene>
    <name evidence="1" type="ORF">XM38_019040</name>
</gene>
<proteinExistence type="predicted"/>
<evidence type="ECO:0008006" key="3">
    <source>
        <dbReference type="Google" id="ProtNLM"/>
    </source>
</evidence>
<protein>
    <recommendedName>
        <fullName evidence="3">Four helix bundle protein</fullName>
    </recommendedName>
</protein>
<dbReference type="EMBL" id="CP021983">
    <property type="protein sequence ID" value="ASC70955.1"/>
    <property type="molecule type" value="Genomic_DNA"/>
</dbReference>
<keyword evidence="2" id="KW-1185">Reference proteome</keyword>
<dbReference type="OrthoDB" id="285993at2"/>
<dbReference type="PANTHER" id="PTHR38471">
    <property type="entry name" value="FOUR HELIX BUNDLE PROTEIN"/>
    <property type="match status" value="1"/>
</dbReference>
<dbReference type="KEGG" id="hhg:XM38_019040"/>
<dbReference type="SUPFAM" id="SSF158446">
    <property type="entry name" value="IVS-encoded protein-like"/>
    <property type="match status" value="1"/>
</dbReference>
<dbReference type="NCBIfam" id="TIGR02436">
    <property type="entry name" value="four helix bundle protein"/>
    <property type="match status" value="1"/>
</dbReference>
<dbReference type="AlphaFoldDB" id="A0A1Z3HKY4"/>
<dbReference type="Pfam" id="PF05635">
    <property type="entry name" value="23S_rRNA_IVP"/>
    <property type="match status" value="1"/>
</dbReference>
<dbReference type="InterPro" id="IPR036583">
    <property type="entry name" value="23S_rRNA_IVS_sf"/>
</dbReference>
<evidence type="ECO:0000313" key="2">
    <source>
        <dbReference type="Proteomes" id="UP000191901"/>
    </source>
</evidence>
<dbReference type="PANTHER" id="PTHR38471:SF2">
    <property type="entry name" value="FOUR HELIX BUNDLE PROTEIN"/>
    <property type="match status" value="1"/>
</dbReference>